<accession>A0A0E9W0E9</accession>
<organism evidence="1">
    <name type="scientific">Anguilla anguilla</name>
    <name type="common">European freshwater eel</name>
    <name type="synonym">Muraena anguilla</name>
    <dbReference type="NCBI Taxonomy" id="7936"/>
    <lineage>
        <taxon>Eukaryota</taxon>
        <taxon>Metazoa</taxon>
        <taxon>Chordata</taxon>
        <taxon>Craniata</taxon>
        <taxon>Vertebrata</taxon>
        <taxon>Euteleostomi</taxon>
        <taxon>Actinopterygii</taxon>
        <taxon>Neopterygii</taxon>
        <taxon>Teleostei</taxon>
        <taxon>Anguilliformes</taxon>
        <taxon>Anguillidae</taxon>
        <taxon>Anguilla</taxon>
    </lineage>
</organism>
<reference evidence="1" key="1">
    <citation type="submission" date="2014-11" db="EMBL/GenBank/DDBJ databases">
        <authorList>
            <person name="Amaro Gonzalez C."/>
        </authorList>
    </citation>
    <scope>NUCLEOTIDE SEQUENCE</scope>
</reference>
<name>A0A0E9W0E9_ANGAN</name>
<sequence>MLKWRQLKFDD</sequence>
<dbReference type="EMBL" id="GBXM01024791">
    <property type="protein sequence ID" value="JAH83786.1"/>
    <property type="molecule type" value="Transcribed_RNA"/>
</dbReference>
<proteinExistence type="predicted"/>
<evidence type="ECO:0000313" key="1">
    <source>
        <dbReference type="EMBL" id="JAH83786.1"/>
    </source>
</evidence>
<protein>
    <submittedName>
        <fullName evidence="1">Uncharacterized protein</fullName>
    </submittedName>
</protein>
<reference evidence="1" key="2">
    <citation type="journal article" date="2015" name="Fish Shellfish Immunol.">
        <title>Early steps in the European eel (Anguilla anguilla)-Vibrio vulnificus interaction in the gills: Role of the RtxA13 toxin.</title>
        <authorList>
            <person name="Callol A."/>
            <person name="Pajuelo D."/>
            <person name="Ebbesson L."/>
            <person name="Teles M."/>
            <person name="MacKenzie S."/>
            <person name="Amaro C."/>
        </authorList>
    </citation>
    <scope>NUCLEOTIDE SEQUENCE</scope>
</reference>